<dbReference type="AlphaFoldDB" id="A0A139BQH5"/>
<dbReference type="PANTHER" id="PTHR30035">
    <property type="entry name" value="LIPOPROTEIN VACJ-RELATED"/>
    <property type="match status" value="1"/>
</dbReference>
<name>A0A139BQH5_9PROT</name>
<dbReference type="GO" id="GO:0016020">
    <property type="term" value="C:membrane"/>
    <property type="evidence" value="ECO:0007669"/>
    <property type="project" value="InterPro"/>
</dbReference>
<dbReference type="Proteomes" id="UP000070578">
    <property type="component" value="Unassembled WGS sequence"/>
</dbReference>
<dbReference type="PRINTS" id="PR01805">
    <property type="entry name" value="VACJLIPOPROT"/>
</dbReference>
<feature type="chain" id="PRO_5007483866" evidence="3">
    <location>
        <begin position="27"/>
        <end position="242"/>
    </location>
</feature>
<evidence type="ECO:0000256" key="3">
    <source>
        <dbReference type="SAM" id="SignalP"/>
    </source>
</evidence>
<protein>
    <submittedName>
        <fullName evidence="4">Putative lipoprotein</fullName>
    </submittedName>
</protein>
<proteinExistence type="inferred from homology"/>
<accession>A0A139BQH5</accession>
<keyword evidence="4" id="KW-0449">Lipoprotein</keyword>
<gene>
    <name evidence="4" type="ORF">AWT59_2630</name>
</gene>
<evidence type="ECO:0000313" key="5">
    <source>
        <dbReference type="Proteomes" id="UP000070578"/>
    </source>
</evidence>
<dbReference type="PANTHER" id="PTHR30035:SF3">
    <property type="entry name" value="INTERMEMBRANE PHOSPHOLIPID TRANSPORT SYSTEM LIPOPROTEIN MLAA"/>
    <property type="match status" value="1"/>
</dbReference>
<feature type="signal peptide" evidence="3">
    <location>
        <begin position="1"/>
        <end position="26"/>
    </location>
</feature>
<reference evidence="4 5" key="1">
    <citation type="submission" date="2016-02" db="EMBL/GenBank/DDBJ databases">
        <authorList>
            <person name="Wen L."/>
            <person name="He K."/>
            <person name="Yang H."/>
        </authorList>
    </citation>
    <scope>NUCLEOTIDE SEQUENCE [LARGE SCALE GENOMIC DNA]</scope>
    <source>
        <strain evidence="4">ShG14-8</strain>
    </source>
</reference>
<evidence type="ECO:0000256" key="2">
    <source>
        <dbReference type="ARBA" id="ARBA00022729"/>
    </source>
</evidence>
<evidence type="ECO:0000313" key="4">
    <source>
        <dbReference type="EMBL" id="KXS31244.1"/>
    </source>
</evidence>
<dbReference type="PATRIC" id="fig|1796491.3.peg.2866"/>
<dbReference type="PROSITE" id="PS51257">
    <property type="entry name" value="PROKAR_LIPOPROTEIN"/>
    <property type="match status" value="1"/>
</dbReference>
<dbReference type="GO" id="GO:0120010">
    <property type="term" value="P:intermembrane phospholipid transfer"/>
    <property type="evidence" value="ECO:0007669"/>
    <property type="project" value="TreeGrafter"/>
</dbReference>
<evidence type="ECO:0000256" key="1">
    <source>
        <dbReference type="ARBA" id="ARBA00010634"/>
    </source>
</evidence>
<dbReference type="EMBL" id="LSLI01000088">
    <property type="protein sequence ID" value="KXS31244.1"/>
    <property type="molecule type" value="Genomic_DNA"/>
</dbReference>
<keyword evidence="2 3" id="KW-0732">Signal</keyword>
<sequence length="242" mass="26866">MNRIRTLALNIILLTGSLLVTGCAGAHNPDDPLEPLNRGIYKFNDKLDKAILKPVAKGYTAVMPAFARIMVSNFFSNLDDVVVTTNDLLQFKLVQGFSDGMRFFVNTTIGVFGLIDVASVGNLKKHNEDFGQTLGKWGIGNGPYLVLPLFGPSTLRDSAGLYADSYASPIYQIKDITVRNQTYIARGINVRAGLLDQEKVLDEAMIDPYEFTRDSYLQYRKNLVYDGNPPPTRYDDEGTDKP</sequence>
<organism evidence="4 5">
    <name type="scientific">Candidatus Gallionella acididurans</name>
    <dbReference type="NCBI Taxonomy" id="1796491"/>
    <lineage>
        <taxon>Bacteria</taxon>
        <taxon>Pseudomonadati</taxon>
        <taxon>Pseudomonadota</taxon>
        <taxon>Betaproteobacteria</taxon>
        <taxon>Nitrosomonadales</taxon>
        <taxon>Gallionellaceae</taxon>
        <taxon>Gallionella</taxon>
    </lineage>
</organism>
<reference evidence="4 5" key="2">
    <citation type="submission" date="2016-03" db="EMBL/GenBank/DDBJ databases">
        <title>New uncultured bacterium of the family Gallionellaceae from acid mine drainage: description and reconstruction of genome based on metagenomic analysis of microbial community.</title>
        <authorList>
            <person name="Kadnikov V."/>
            <person name="Ivasenko D."/>
            <person name="Beletsky A."/>
            <person name="Mardanov A."/>
            <person name="Danilova E."/>
            <person name="Pimenov N."/>
            <person name="Karnachuk O."/>
            <person name="Ravin N."/>
        </authorList>
    </citation>
    <scope>NUCLEOTIDE SEQUENCE [LARGE SCALE GENOMIC DNA]</scope>
    <source>
        <strain evidence="4">ShG14-8</strain>
    </source>
</reference>
<comment type="caution">
    <text evidence="4">The sequence shown here is derived from an EMBL/GenBank/DDBJ whole genome shotgun (WGS) entry which is preliminary data.</text>
</comment>
<comment type="similarity">
    <text evidence="1">Belongs to the MlaA family.</text>
</comment>
<dbReference type="InterPro" id="IPR007428">
    <property type="entry name" value="MlaA"/>
</dbReference>
<dbReference type="Pfam" id="PF04333">
    <property type="entry name" value="MlaA"/>
    <property type="match status" value="1"/>
</dbReference>